<feature type="region of interest" description="Disordered" evidence="2">
    <location>
        <begin position="43"/>
        <end position="87"/>
    </location>
</feature>
<feature type="signal peptide" evidence="3">
    <location>
        <begin position="1"/>
        <end position="35"/>
    </location>
</feature>
<dbReference type="PANTHER" id="PTHR46580">
    <property type="entry name" value="SENSOR KINASE-RELATED"/>
    <property type="match status" value="1"/>
</dbReference>
<evidence type="ECO:0000256" key="1">
    <source>
        <dbReference type="ARBA" id="ARBA00022729"/>
    </source>
</evidence>
<reference evidence="4 5" key="1">
    <citation type="submission" date="2016-10" db="EMBL/GenBank/DDBJ databases">
        <authorList>
            <person name="de Groot N.N."/>
        </authorList>
    </citation>
    <scope>NUCLEOTIDE SEQUENCE [LARGE SCALE GENOMIC DNA]</scope>
    <source>
        <strain evidence="4 5">CGMCC 4.2022</strain>
    </source>
</reference>
<dbReference type="RefSeq" id="WP_093785444.1">
    <property type="nucleotide sequence ID" value="NZ_FNIE01000007.1"/>
</dbReference>
<dbReference type="Gene3D" id="2.115.10.10">
    <property type="entry name" value="Tachylectin 2"/>
    <property type="match status" value="2"/>
</dbReference>
<dbReference type="Proteomes" id="UP000199341">
    <property type="component" value="Unassembled WGS sequence"/>
</dbReference>
<dbReference type="OrthoDB" id="99430at2"/>
<name>A0A1H0GTI7_9ACTN</name>
<dbReference type="PANTHER" id="PTHR46580:SF4">
    <property type="entry name" value="ATP_GTP-BINDING PROTEIN"/>
    <property type="match status" value="1"/>
</dbReference>
<evidence type="ECO:0000313" key="5">
    <source>
        <dbReference type="Proteomes" id="UP000199341"/>
    </source>
</evidence>
<keyword evidence="5" id="KW-1185">Reference proteome</keyword>
<sequence>MSHTFRRAGRRTAVCAALGCAGLLVVGALSGTAAADAPGVPGQVARPAPSAPVPTFTIPGRSAHTKSARITGKAVPRDAAATAAHPSDFDGDGADDLVYRLSGGDVLLYLGGSTYYDVISYDTSQVKDLLTPGDLTGDGKPDLLTLTASGQLRLHSGANPLQDNGLASYTTIGASGWQQYSKVIAPGDLNGDGRPDLLARSTAGLFFYPGTGDAAKPFGARVQIGGAGWNQYNQLVGVGDFDGDGIGDVIARNADGLWLYSGNGSATAGFKSKTQIGGTGWGQYNQVIGGGDYDANGTHDLLARSYDGTLYFYEGNGNGTFDPTRQEIGAPWGDVTQFAGGGANPAYGKNGIFANTPGGDLYYYDGTGTGTLTAKTSIGGGWDRTAVRLYHVSSLRDDGISDLIGQGLADGHLYNFGAYADDELAGGSTAYNLLVGPGDLNGDGKGDLLARSSGGLYFYAGNGDGNSMKSRVQVGGSGWSQYNSIVGAGDLNGDGRADIVARSSAGLFLYTGTGNATSPFAARKQIGGTGWSQYNKLIAPGDINGDGVADLLARSSSGLFFYPGTGTGTFGARVQIGGTGWSQYADLI</sequence>
<feature type="chain" id="PRO_5011730466" evidence="3">
    <location>
        <begin position="36"/>
        <end position="588"/>
    </location>
</feature>
<dbReference type="AlphaFoldDB" id="A0A1H0GTI7"/>
<organism evidence="4 5">
    <name type="scientific">Actinacidiphila guanduensis</name>
    <dbReference type="NCBI Taxonomy" id="310781"/>
    <lineage>
        <taxon>Bacteria</taxon>
        <taxon>Bacillati</taxon>
        <taxon>Actinomycetota</taxon>
        <taxon>Actinomycetes</taxon>
        <taxon>Kitasatosporales</taxon>
        <taxon>Streptomycetaceae</taxon>
        <taxon>Actinacidiphila</taxon>
    </lineage>
</organism>
<dbReference type="Pfam" id="PF13517">
    <property type="entry name" value="FG-GAP_3"/>
    <property type="match status" value="3"/>
</dbReference>
<evidence type="ECO:0000313" key="4">
    <source>
        <dbReference type="EMBL" id="SDO10207.1"/>
    </source>
</evidence>
<gene>
    <name evidence="4" type="ORF">SAMN05216259_107266</name>
</gene>
<evidence type="ECO:0000256" key="2">
    <source>
        <dbReference type="SAM" id="MobiDB-lite"/>
    </source>
</evidence>
<dbReference type="SUPFAM" id="SSF69318">
    <property type="entry name" value="Integrin alpha N-terminal domain"/>
    <property type="match status" value="2"/>
</dbReference>
<accession>A0A1H0GTI7</accession>
<dbReference type="InterPro" id="IPR013517">
    <property type="entry name" value="FG-GAP"/>
</dbReference>
<dbReference type="InterPro" id="IPR028994">
    <property type="entry name" value="Integrin_alpha_N"/>
</dbReference>
<protein>
    <submittedName>
        <fullName evidence="4">Repeat domain-containing protein</fullName>
    </submittedName>
</protein>
<proteinExistence type="predicted"/>
<keyword evidence="1 3" id="KW-0732">Signal</keyword>
<dbReference type="EMBL" id="FNIE01000007">
    <property type="protein sequence ID" value="SDO10207.1"/>
    <property type="molecule type" value="Genomic_DNA"/>
</dbReference>
<evidence type="ECO:0000256" key="3">
    <source>
        <dbReference type="SAM" id="SignalP"/>
    </source>
</evidence>